<comment type="function">
    <text evidence="1">May act as a substrate-specific adapter of an E3 ubiquitin-protein ligase complex (CUL3-RBX1-BTB) which mediates the ubiquitination and subsequent proteasomal degradation of target proteins.</text>
</comment>
<gene>
    <name evidence="5" type="ORF">QJS04_geneDACA010669</name>
</gene>
<dbReference type="Pfam" id="PF07707">
    <property type="entry name" value="BACK"/>
    <property type="match status" value="1"/>
</dbReference>
<dbReference type="Proteomes" id="UP001179952">
    <property type="component" value="Unassembled WGS sequence"/>
</dbReference>
<dbReference type="InterPro" id="IPR045890">
    <property type="entry name" value="POB1-like"/>
</dbReference>
<proteinExistence type="predicted"/>
<evidence type="ECO:0000256" key="2">
    <source>
        <dbReference type="ARBA" id="ARBA00004906"/>
    </source>
</evidence>
<accession>A0AAV9ALK0</accession>
<keyword evidence="6" id="KW-1185">Reference proteome</keyword>
<evidence type="ECO:0000259" key="4">
    <source>
        <dbReference type="Pfam" id="PF07707"/>
    </source>
</evidence>
<comment type="pathway">
    <text evidence="2">Protein modification; protein ubiquitination.</text>
</comment>
<dbReference type="FunFam" id="1.25.40.420:FF:000008">
    <property type="entry name" value="BTB/POZ domain-containing protein POB1"/>
    <property type="match status" value="1"/>
</dbReference>
<dbReference type="PANTHER" id="PTHR46336">
    <property type="entry name" value="OS02G0260700 PROTEIN"/>
    <property type="match status" value="1"/>
</dbReference>
<evidence type="ECO:0000256" key="1">
    <source>
        <dbReference type="ARBA" id="ARBA00002668"/>
    </source>
</evidence>
<dbReference type="Gene3D" id="1.25.40.420">
    <property type="match status" value="1"/>
</dbReference>
<evidence type="ECO:0000256" key="3">
    <source>
        <dbReference type="ARBA" id="ARBA00022786"/>
    </source>
</evidence>
<dbReference type="EMBL" id="JAUJYN010000008">
    <property type="protein sequence ID" value="KAK1264947.1"/>
    <property type="molecule type" value="Genomic_DNA"/>
</dbReference>
<dbReference type="AlphaFoldDB" id="A0AAV9ALK0"/>
<evidence type="ECO:0000313" key="5">
    <source>
        <dbReference type="EMBL" id="KAK1264947.1"/>
    </source>
</evidence>
<dbReference type="InterPro" id="IPR011705">
    <property type="entry name" value="BACK"/>
</dbReference>
<sequence>MRPDIRPLIDEAEKFLAHKFANVAENVDKLKNIDMAVLESMLSRDDLKAGSEDEVFDMVVELARSRFPKEELREALTPLISRIVRFTYMSREKLNEALTCDDLDQEVIKNAVLEAHFFKEKPLYCRRALIANLKESIARLFVRRAYTLLPIKFVELEHPNTQCIVYLDIKLEEFANLSPGDHMRSESFHFLEQKFHIEVRKKNAFPGKFRVYLSITNGLVRKIKANVQFAVRTKRCGEFYPWKISHMSHVFDEDVETWRHFLCKGTAIIAHDNFYFINGTTLYLRVVVTNLS</sequence>
<reference evidence="5" key="1">
    <citation type="journal article" date="2023" name="Nat. Commun.">
        <title>Diploid and tetraploid genomes of Acorus and the evolution of monocots.</title>
        <authorList>
            <person name="Ma L."/>
            <person name="Liu K.W."/>
            <person name="Li Z."/>
            <person name="Hsiao Y.Y."/>
            <person name="Qi Y."/>
            <person name="Fu T."/>
            <person name="Tang G.D."/>
            <person name="Zhang D."/>
            <person name="Sun W.H."/>
            <person name="Liu D.K."/>
            <person name="Li Y."/>
            <person name="Chen G.Z."/>
            <person name="Liu X.D."/>
            <person name="Liao X.Y."/>
            <person name="Jiang Y.T."/>
            <person name="Yu X."/>
            <person name="Hao Y."/>
            <person name="Huang J."/>
            <person name="Zhao X.W."/>
            <person name="Ke S."/>
            <person name="Chen Y.Y."/>
            <person name="Wu W.L."/>
            <person name="Hsu J.L."/>
            <person name="Lin Y.F."/>
            <person name="Huang M.D."/>
            <person name="Li C.Y."/>
            <person name="Huang L."/>
            <person name="Wang Z.W."/>
            <person name="Zhao X."/>
            <person name="Zhong W.Y."/>
            <person name="Peng D.H."/>
            <person name="Ahmad S."/>
            <person name="Lan S."/>
            <person name="Zhang J.S."/>
            <person name="Tsai W.C."/>
            <person name="Van de Peer Y."/>
            <person name="Liu Z.J."/>
        </authorList>
    </citation>
    <scope>NUCLEOTIDE SEQUENCE</scope>
    <source>
        <strain evidence="5">SCP</strain>
    </source>
</reference>
<organism evidence="5 6">
    <name type="scientific">Acorus gramineus</name>
    <name type="common">Dwarf sweet flag</name>
    <dbReference type="NCBI Taxonomy" id="55184"/>
    <lineage>
        <taxon>Eukaryota</taxon>
        <taxon>Viridiplantae</taxon>
        <taxon>Streptophyta</taxon>
        <taxon>Embryophyta</taxon>
        <taxon>Tracheophyta</taxon>
        <taxon>Spermatophyta</taxon>
        <taxon>Magnoliopsida</taxon>
        <taxon>Liliopsida</taxon>
        <taxon>Acoraceae</taxon>
        <taxon>Acorus</taxon>
    </lineage>
</organism>
<dbReference type="PANTHER" id="PTHR46336:SF3">
    <property type="entry name" value="BTB_POZ DOMAIN-CONTAINING PROTEIN POB1"/>
    <property type="match status" value="1"/>
</dbReference>
<keyword evidence="3" id="KW-0833">Ubl conjugation pathway</keyword>
<reference evidence="5" key="2">
    <citation type="submission" date="2023-06" db="EMBL/GenBank/DDBJ databases">
        <authorList>
            <person name="Ma L."/>
            <person name="Liu K.-W."/>
            <person name="Li Z."/>
            <person name="Hsiao Y.-Y."/>
            <person name="Qi Y."/>
            <person name="Fu T."/>
            <person name="Tang G."/>
            <person name="Zhang D."/>
            <person name="Sun W.-H."/>
            <person name="Liu D.-K."/>
            <person name="Li Y."/>
            <person name="Chen G.-Z."/>
            <person name="Liu X.-D."/>
            <person name="Liao X.-Y."/>
            <person name="Jiang Y.-T."/>
            <person name="Yu X."/>
            <person name="Hao Y."/>
            <person name="Huang J."/>
            <person name="Zhao X.-W."/>
            <person name="Ke S."/>
            <person name="Chen Y.-Y."/>
            <person name="Wu W.-L."/>
            <person name="Hsu J.-L."/>
            <person name="Lin Y.-F."/>
            <person name="Huang M.-D."/>
            <person name="Li C.-Y."/>
            <person name="Huang L."/>
            <person name="Wang Z.-W."/>
            <person name="Zhao X."/>
            <person name="Zhong W.-Y."/>
            <person name="Peng D.-H."/>
            <person name="Ahmad S."/>
            <person name="Lan S."/>
            <person name="Zhang J.-S."/>
            <person name="Tsai W.-C."/>
            <person name="Van De Peer Y."/>
            <person name="Liu Z.-J."/>
        </authorList>
    </citation>
    <scope>NUCLEOTIDE SEQUENCE</scope>
    <source>
        <strain evidence="5">SCP</strain>
        <tissue evidence="5">Leaves</tissue>
    </source>
</reference>
<comment type="caution">
    <text evidence="5">The sequence shown here is derived from an EMBL/GenBank/DDBJ whole genome shotgun (WGS) entry which is preliminary data.</text>
</comment>
<evidence type="ECO:0000313" key="6">
    <source>
        <dbReference type="Proteomes" id="UP001179952"/>
    </source>
</evidence>
<protein>
    <recommendedName>
        <fullName evidence="4">BACK domain-containing protein</fullName>
    </recommendedName>
</protein>
<feature type="domain" description="BACK" evidence="4">
    <location>
        <begin position="8"/>
        <end position="97"/>
    </location>
</feature>
<name>A0AAV9ALK0_ACOGR</name>